<dbReference type="Gene3D" id="3.30.505.10">
    <property type="entry name" value="SH2 domain"/>
    <property type="match status" value="1"/>
</dbReference>
<dbReference type="InterPro" id="IPR000980">
    <property type="entry name" value="SH2"/>
</dbReference>
<dbReference type="SMART" id="SM00252">
    <property type="entry name" value="SH2"/>
    <property type="match status" value="1"/>
</dbReference>
<organism evidence="7 8">
    <name type="scientific">Littorina saxatilis</name>
    <dbReference type="NCBI Taxonomy" id="31220"/>
    <lineage>
        <taxon>Eukaryota</taxon>
        <taxon>Metazoa</taxon>
        <taxon>Spiralia</taxon>
        <taxon>Lophotrochozoa</taxon>
        <taxon>Mollusca</taxon>
        <taxon>Gastropoda</taxon>
        <taxon>Caenogastropoda</taxon>
        <taxon>Littorinimorpha</taxon>
        <taxon>Littorinoidea</taxon>
        <taxon>Littorinidae</taxon>
        <taxon>Littorina</taxon>
    </lineage>
</organism>
<dbReference type="InterPro" id="IPR036860">
    <property type="entry name" value="SH2_dom_sf"/>
</dbReference>
<dbReference type="InterPro" id="IPR043539">
    <property type="entry name" value="Grb2-like"/>
</dbReference>
<dbReference type="SUPFAM" id="SSF55550">
    <property type="entry name" value="SH2 domain"/>
    <property type="match status" value="1"/>
</dbReference>
<dbReference type="PROSITE" id="PS50001">
    <property type="entry name" value="SH2"/>
    <property type="match status" value="1"/>
</dbReference>
<dbReference type="PROSITE" id="PS50002">
    <property type="entry name" value="SH3"/>
    <property type="match status" value="2"/>
</dbReference>
<keyword evidence="1 4" id="KW-0728">SH3 domain</keyword>
<evidence type="ECO:0000259" key="6">
    <source>
        <dbReference type="PROSITE" id="PS50002"/>
    </source>
</evidence>
<evidence type="ECO:0000256" key="2">
    <source>
        <dbReference type="ARBA" id="ARBA00022999"/>
    </source>
</evidence>
<dbReference type="InterPro" id="IPR001452">
    <property type="entry name" value="SH3_domain"/>
</dbReference>
<dbReference type="Gene3D" id="2.30.30.40">
    <property type="entry name" value="SH3 Domains"/>
    <property type="match status" value="2"/>
</dbReference>
<gene>
    <name evidence="7" type="ORF">V1264_011496</name>
</gene>
<dbReference type="PANTHER" id="PTHR46037">
    <property type="entry name" value="PROTEIN ENHANCER OF SEVENLESS 2B"/>
    <property type="match status" value="1"/>
</dbReference>
<feature type="domain" description="SH3" evidence="6">
    <location>
        <begin position="1"/>
        <end position="57"/>
    </location>
</feature>
<dbReference type="PRINTS" id="PR00452">
    <property type="entry name" value="SH3DOMAIN"/>
</dbReference>
<name>A0AAN9BV56_9CAEN</name>
<evidence type="ECO:0000313" key="7">
    <source>
        <dbReference type="EMBL" id="KAK7111959.1"/>
    </source>
</evidence>
<evidence type="ECO:0000313" key="8">
    <source>
        <dbReference type="Proteomes" id="UP001374579"/>
    </source>
</evidence>
<sequence>MEATALYDFSTQQGEELPFRRGDVLKVLSMEGSDWYDAELNGKKGLIPSTYVQVAPHEWYKGKMGRAEAETYLMRTDSTGHHVYQDGAFVIRESESGKSNFSLSVKHGSCPQHFLIRCTAGGDYYLWQHTSFRSINKLIDCYRHTTLSQSKGTNILLKDRTSESQPEMLEALHDFSPETPDEVTFKRGDNIKLIERTDDGWWTGLVIRTGQQGLFPSTFVKAVR</sequence>
<dbReference type="SUPFAM" id="SSF50044">
    <property type="entry name" value="SH3-domain"/>
    <property type="match status" value="2"/>
</dbReference>
<feature type="domain" description="SH3" evidence="6">
    <location>
        <begin position="164"/>
        <end position="224"/>
    </location>
</feature>
<dbReference type="PRINTS" id="PR00401">
    <property type="entry name" value="SH2DOMAIN"/>
</dbReference>
<dbReference type="Proteomes" id="UP001374579">
    <property type="component" value="Unassembled WGS sequence"/>
</dbReference>
<proteinExistence type="predicted"/>
<evidence type="ECO:0000256" key="4">
    <source>
        <dbReference type="PROSITE-ProRule" id="PRU00192"/>
    </source>
</evidence>
<evidence type="ECO:0000256" key="1">
    <source>
        <dbReference type="ARBA" id="ARBA00022443"/>
    </source>
</evidence>
<dbReference type="AlphaFoldDB" id="A0AAN9BV56"/>
<keyword evidence="2 3" id="KW-0727">SH2 domain</keyword>
<reference evidence="7 8" key="1">
    <citation type="submission" date="2024-02" db="EMBL/GenBank/DDBJ databases">
        <title>Chromosome-scale genome assembly of the rough periwinkle Littorina saxatilis.</title>
        <authorList>
            <person name="De Jode A."/>
            <person name="Faria R."/>
            <person name="Formenti G."/>
            <person name="Sims Y."/>
            <person name="Smith T.P."/>
            <person name="Tracey A."/>
            <person name="Wood J.M.D."/>
            <person name="Zagrodzka Z.B."/>
            <person name="Johannesson K."/>
            <person name="Butlin R.K."/>
            <person name="Leder E.H."/>
        </authorList>
    </citation>
    <scope>NUCLEOTIDE SEQUENCE [LARGE SCALE GENOMIC DNA]</scope>
    <source>
        <strain evidence="7">Snail1</strain>
        <tissue evidence="7">Muscle</tissue>
    </source>
</reference>
<dbReference type="EMBL" id="JBAMIC010000002">
    <property type="protein sequence ID" value="KAK7111959.1"/>
    <property type="molecule type" value="Genomic_DNA"/>
</dbReference>
<dbReference type="CDD" id="cd00174">
    <property type="entry name" value="SH3"/>
    <property type="match status" value="1"/>
</dbReference>
<dbReference type="Pfam" id="PF00018">
    <property type="entry name" value="SH3_1"/>
    <property type="match status" value="2"/>
</dbReference>
<dbReference type="Pfam" id="PF00017">
    <property type="entry name" value="SH2"/>
    <property type="match status" value="1"/>
</dbReference>
<accession>A0AAN9BV56</accession>
<dbReference type="FunFam" id="2.30.30.40:FF:000072">
    <property type="entry name" value="Unconventional Myosin IB"/>
    <property type="match status" value="1"/>
</dbReference>
<keyword evidence="8" id="KW-1185">Reference proteome</keyword>
<comment type="caution">
    <text evidence="7">The sequence shown here is derived from an EMBL/GenBank/DDBJ whole genome shotgun (WGS) entry which is preliminary data.</text>
</comment>
<dbReference type="SMART" id="SM00326">
    <property type="entry name" value="SH3"/>
    <property type="match status" value="2"/>
</dbReference>
<evidence type="ECO:0000259" key="5">
    <source>
        <dbReference type="PROSITE" id="PS50001"/>
    </source>
</evidence>
<evidence type="ECO:0000256" key="3">
    <source>
        <dbReference type="PROSITE-ProRule" id="PRU00191"/>
    </source>
</evidence>
<dbReference type="InterPro" id="IPR036028">
    <property type="entry name" value="SH3-like_dom_sf"/>
</dbReference>
<protein>
    <submittedName>
        <fullName evidence="7">Uncharacterized protein</fullName>
    </submittedName>
</protein>
<dbReference type="PRINTS" id="PR00499">
    <property type="entry name" value="P67PHOX"/>
</dbReference>
<feature type="domain" description="SH2" evidence="5">
    <location>
        <begin position="59"/>
        <end position="161"/>
    </location>
</feature>